<feature type="region of interest" description="Disordered" evidence="1">
    <location>
        <begin position="320"/>
        <end position="339"/>
    </location>
</feature>
<evidence type="ECO:0000313" key="4">
    <source>
        <dbReference type="Proteomes" id="UP000321058"/>
    </source>
</evidence>
<name>A0A512NSP1_9HYPH</name>
<dbReference type="GO" id="GO:0015074">
    <property type="term" value="P:DNA integration"/>
    <property type="evidence" value="ECO:0007669"/>
    <property type="project" value="InterPro"/>
</dbReference>
<dbReference type="RefSeq" id="WP_147157231.1">
    <property type="nucleotide sequence ID" value="NZ_BKAJ01000277.1"/>
</dbReference>
<comment type="caution">
    <text evidence="3">The sequence shown here is derived from an EMBL/GenBank/DDBJ whole genome shotgun (WGS) entry which is preliminary data.</text>
</comment>
<proteinExistence type="predicted"/>
<gene>
    <name evidence="3" type="ORF">RSO01_91250</name>
</gene>
<sequence>MNWARILACVTGTVDQELLARNEYLAAENRILKAQLTGRLKLLGADRKTLGEIGHRLGRKVLADVATIARPDTIIGWYRQLVARKFDGSKARRYPGRPRIQREVEELIIRLASENRSWGYDRIAGARANLGYDVSDQTVGNVLRRHGLPPAPERKRSTSWADFIRTHMDRLAGTDFFRAEVLTLRGLVTYYVLFFIHFESRRVAIARITVHPNEAWMKQIARNATMDECGALLGCRYLLHDRDTKFTRSFRAMVAPGKVEPLVLPPQSPNLNAHAERWVRSVKEECLSRVILFGERSLWRALREYVDHFHTERNHLRERQRSAVSYGGGSATRGAGAVP</sequence>
<feature type="domain" description="Integrase catalytic" evidence="2">
    <location>
        <begin position="148"/>
        <end position="339"/>
    </location>
</feature>
<evidence type="ECO:0000313" key="3">
    <source>
        <dbReference type="EMBL" id="GEP61959.1"/>
    </source>
</evidence>
<dbReference type="Proteomes" id="UP000321058">
    <property type="component" value="Unassembled WGS sequence"/>
</dbReference>
<dbReference type="InterPro" id="IPR036397">
    <property type="entry name" value="RNaseH_sf"/>
</dbReference>
<dbReference type="SUPFAM" id="SSF53098">
    <property type="entry name" value="Ribonuclease H-like"/>
    <property type="match status" value="1"/>
</dbReference>
<evidence type="ECO:0000259" key="2">
    <source>
        <dbReference type="PROSITE" id="PS50994"/>
    </source>
</evidence>
<dbReference type="GO" id="GO:0003676">
    <property type="term" value="F:nucleic acid binding"/>
    <property type="evidence" value="ECO:0007669"/>
    <property type="project" value="InterPro"/>
</dbReference>
<dbReference type="OrthoDB" id="9813285at2"/>
<dbReference type="EMBL" id="BKAJ01000277">
    <property type="protein sequence ID" value="GEP61959.1"/>
    <property type="molecule type" value="Genomic_DNA"/>
</dbReference>
<protein>
    <recommendedName>
        <fullName evidence="2">Integrase catalytic domain-containing protein</fullName>
    </recommendedName>
</protein>
<evidence type="ECO:0000256" key="1">
    <source>
        <dbReference type="SAM" id="MobiDB-lite"/>
    </source>
</evidence>
<dbReference type="AlphaFoldDB" id="A0A512NSP1"/>
<organism evidence="3 4">
    <name type="scientific">Reyranella soli</name>
    <dbReference type="NCBI Taxonomy" id="1230389"/>
    <lineage>
        <taxon>Bacteria</taxon>
        <taxon>Pseudomonadati</taxon>
        <taxon>Pseudomonadota</taxon>
        <taxon>Alphaproteobacteria</taxon>
        <taxon>Hyphomicrobiales</taxon>
        <taxon>Reyranellaceae</taxon>
        <taxon>Reyranella</taxon>
    </lineage>
</organism>
<keyword evidence="4" id="KW-1185">Reference proteome</keyword>
<reference evidence="3 4" key="1">
    <citation type="submission" date="2019-07" db="EMBL/GenBank/DDBJ databases">
        <title>Whole genome shotgun sequence of Reyranella soli NBRC 108950.</title>
        <authorList>
            <person name="Hosoyama A."/>
            <person name="Uohara A."/>
            <person name="Ohji S."/>
            <person name="Ichikawa N."/>
        </authorList>
    </citation>
    <scope>NUCLEOTIDE SEQUENCE [LARGE SCALE GENOMIC DNA]</scope>
    <source>
        <strain evidence="3 4">NBRC 108950</strain>
    </source>
</reference>
<accession>A0A512NSP1</accession>
<dbReference type="Gene3D" id="3.30.420.10">
    <property type="entry name" value="Ribonuclease H-like superfamily/Ribonuclease H"/>
    <property type="match status" value="1"/>
</dbReference>
<dbReference type="PROSITE" id="PS50994">
    <property type="entry name" value="INTEGRASE"/>
    <property type="match status" value="1"/>
</dbReference>
<dbReference type="InterPro" id="IPR001584">
    <property type="entry name" value="Integrase_cat-core"/>
</dbReference>
<dbReference type="InterPro" id="IPR012337">
    <property type="entry name" value="RNaseH-like_sf"/>
</dbReference>